<sequence length="173" mass="19312">SNFSSLKILSNVTETRRSDLCCFLLFVTRVYTHSGYCVKPLPPTIDPLESGGALFTKSPDTACGCVGVFTYDLQSQFTKQFSSAKVAVMFSNPFDLSHDVNMFAVGVFDKDKKCDYDLYKEMRYGEEEGFVRGKAKNGILTYKSDEVNIRATMSDSDQPVIKVQLLPSHKLDA</sequence>
<proteinExistence type="predicted"/>
<keyword evidence="5" id="KW-0166">Nematocyst</keyword>
<evidence type="ECO:0000313" key="7">
    <source>
        <dbReference type="Proteomes" id="UP000261600"/>
    </source>
</evidence>
<dbReference type="GO" id="GO:0042151">
    <property type="term" value="C:nematocyst"/>
    <property type="evidence" value="ECO:0007669"/>
    <property type="project" value="UniProtKB-SubCell"/>
</dbReference>
<comment type="subcellular location">
    <subcellularLocation>
        <location evidence="2">Nematocyst</location>
    </subcellularLocation>
    <subcellularLocation>
        <location evidence="1">Target cell membrane</location>
    </subcellularLocation>
</comment>
<keyword evidence="3" id="KW-1052">Target cell membrane</keyword>
<evidence type="ECO:0000256" key="3">
    <source>
        <dbReference type="ARBA" id="ARBA00022537"/>
    </source>
</evidence>
<dbReference type="Pfam" id="PF06369">
    <property type="entry name" value="Anemone_cytotox"/>
    <property type="match status" value="1"/>
</dbReference>
<dbReference type="STRING" id="43700.ENSMALP00000004978"/>
<dbReference type="GO" id="GO:0015267">
    <property type="term" value="F:channel activity"/>
    <property type="evidence" value="ECO:0007669"/>
    <property type="project" value="InterPro"/>
</dbReference>
<dbReference type="GO" id="GO:0046931">
    <property type="term" value="P:pore complex assembly"/>
    <property type="evidence" value="ECO:0007669"/>
    <property type="project" value="InterPro"/>
</dbReference>
<reference evidence="6" key="2">
    <citation type="submission" date="2025-09" db="UniProtKB">
        <authorList>
            <consortium name="Ensembl"/>
        </authorList>
    </citation>
    <scope>IDENTIFICATION</scope>
</reference>
<dbReference type="Proteomes" id="UP000261600">
    <property type="component" value="Unplaced"/>
</dbReference>
<dbReference type="GO" id="GO:0006812">
    <property type="term" value="P:monoatomic cation transport"/>
    <property type="evidence" value="ECO:0007669"/>
    <property type="project" value="InterPro"/>
</dbReference>
<dbReference type="AlphaFoldDB" id="A0A3Q3IJN6"/>
<dbReference type="GO" id="GO:0044218">
    <property type="term" value="C:other organism cell membrane"/>
    <property type="evidence" value="ECO:0007669"/>
    <property type="project" value="UniProtKB-KW"/>
</dbReference>
<dbReference type="Ensembl" id="ENSMALT00000005089.1">
    <property type="protein sequence ID" value="ENSMALP00000004978.1"/>
    <property type="gene ID" value="ENSMALG00000003583.1"/>
</dbReference>
<evidence type="ECO:0000256" key="1">
    <source>
        <dbReference type="ARBA" id="ARBA00004175"/>
    </source>
</evidence>
<keyword evidence="4" id="KW-0472">Membrane</keyword>
<evidence type="ECO:0000313" key="6">
    <source>
        <dbReference type="Ensembl" id="ENSMALP00000004978.1"/>
    </source>
</evidence>
<keyword evidence="7" id="KW-1185">Reference proteome</keyword>
<dbReference type="GO" id="GO:0051715">
    <property type="term" value="P:cytolysis in another organism"/>
    <property type="evidence" value="ECO:0007669"/>
    <property type="project" value="InterPro"/>
</dbReference>
<accession>A0A3Q3IJN6</accession>
<dbReference type="Gene3D" id="2.60.270.20">
    <property type="entry name" value="Cytolysin/lectin"/>
    <property type="match status" value="1"/>
</dbReference>
<organism evidence="6 7">
    <name type="scientific">Monopterus albus</name>
    <name type="common">Swamp eel</name>
    <dbReference type="NCBI Taxonomy" id="43700"/>
    <lineage>
        <taxon>Eukaryota</taxon>
        <taxon>Metazoa</taxon>
        <taxon>Chordata</taxon>
        <taxon>Craniata</taxon>
        <taxon>Vertebrata</taxon>
        <taxon>Euteleostomi</taxon>
        <taxon>Actinopterygii</taxon>
        <taxon>Neopterygii</taxon>
        <taxon>Teleostei</taxon>
        <taxon>Neoteleostei</taxon>
        <taxon>Acanthomorphata</taxon>
        <taxon>Anabantaria</taxon>
        <taxon>Synbranchiformes</taxon>
        <taxon>Synbranchidae</taxon>
        <taxon>Monopterus</taxon>
    </lineage>
</organism>
<dbReference type="SUPFAM" id="SSF63724">
    <property type="entry name" value="Cytolysin/lectin"/>
    <property type="match status" value="1"/>
</dbReference>
<dbReference type="InterPro" id="IPR009104">
    <property type="entry name" value="Anemon_actinoporin-like"/>
</dbReference>
<keyword evidence="4" id="KW-1053">Target membrane</keyword>
<reference evidence="6" key="1">
    <citation type="submission" date="2025-08" db="UniProtKB">
        <authorList>
            <consortium name="Ensembl"/>
        </authorList>
    </citation>
    <scope>IDENTIFICATION</scope>
</reference>
<evidence type="ECO:0000256" key="5">
    <source>
        <dbReference type="ARBA" id="ARBA00023331"/>
    </source>
</evidence>
<dbReference type="InterPro" id="IPR015926">
    <property type="entry name" value="Cytolysin/lectin"/>
</dbReference>
<dbReference type="InterPro" id="IPR050677">
    <property type="entry name" value="Actinoporin_PFT"/>
</dbReference>
<dbReference type="GO" id="GO:0046930">
    <property type="term" value="C:pore complex"/>
    <property type="evidence" value="ECO:0007669"/>
    <property type="project" value="InterPro"/>
</dbReference>
<protein>
    <submittedName>
        <fullName evidence="6">Uncharacterized protein</fullName>
    </submittedName>
</protein>
<evidence type="ECO:0000256" key="4">
    <source>
        <dbReference type="ARBA" id="ARBA00023298"/>
    </source>
</evidence>
<name>A0A3Q3IJN6_MONAL</name>
<dbReference type="PANTHER" id="PTHR40388:SF2">
    <property type="entry name" value="ACTINOPORIN-LIKE PROTEIN"/>
    <property type="match status" value="1"/>
</dbReference>
<evidence type="ECO:0000256" key="2">
    <source>
        <dbReference type="ARBA" id="ARBA00004532"/>
    </source>
</evidence>
<dbReference type="PANTHER" id="PTHR40388">
    <property type="entry name" value="BRYOPORIN"/>
    <property type="match status" value="1"/>
</dbReference>